<sequence>MLNTECHNQSTRNNKCVIFQQCLSRLNLSRWPLLSACFNELLGTAVFMIIGLGVIIQCIIGSFNNHEISRYISISVGWGIAATIGMLIASCCNDNEKYTVGLLNPALTLAYCLTGKLPFRCLLPISLCQIIGSILGGFVIIGIYWENIQVYAKHTSSGRLEMNATGALLVTIPGASHQACLMDHILSSGLFSGIMLAIQDRNNHNIPHELQLIYAGILMTGIIGSLCLNIGTALNPARDLGARIAIALCGWGIEAFQANNYYFWIPIVGPYLGALIGTFLYELTIGLCFSSFTEENHQSQSDHETLNEDVTKTIDTMTEKDDGISQNSLAEEINEDLFDIVDIESCCFTNSEVTLYSMSE</sequence>
<dbReference type="PANTHER" id="PTHR43829:SF9">
    <property type="entry name" value="AQUAPORIN-9"/>
    <property type="match status" value="1"/>
</dbReference>
<proteinExistence type="inferred from homology"/>
<reference evidence="10" key="2">
    <citation type="submission" date="2023-11" db="UniProtKB">
        <authorList>
            <consortium name="WormBaseParasite"/>
        </authorList>
    </citation>
    <scope>IDENTIFICATION</scope>
</reference>
<dbReference type="Proteomes" id="UP000050795">
    <property type="component" value="Unassembled WGS sequence"/>
</dbReference>
<accession>A0AA85J7J8</accession>
<keyword evidence="9" id="KW-1185">Reference proteome</keyword>
<evidence type="ECO:0000256" key="7">
    <source>
        <dbReference type="RuleBase" id="RU000477"/>
    </source>
</evidence>
<comment type="subcellular location">
    <subcellularLocation>
        <location evidence="1">Membrane</location>
        <topology evidence="1">Multi-pass membrane protein</topology>
    </subcellularLocation>
</comment>
<dbReference type="AlphaFoldDB" id="A0AA85J7J8"/>
<keyword evidence="4 7" id="KW-0812">Transmembrane</keyword>
<organism evidence="9 10">
    <name type="scientific">Trichobilharzia regenti</name>
    <name type="common">Nasal bird schistosome</name>
    <dbReference type="NCBI Taxonomy" id="157069"/>
    <lineage>
        <taxon>Eukaryota</taxon>
        <taxon>Metazoa</taxon>
        <taxon>Spiralia</taxon>
        <taxon>Lophotrochozoa</taxon>
        <taxon>Platyhelminthes</taxon>
        <taxon>Trematoda</taxon>
        <taxon>Digenea</taxon>
        <taxon>Strigeidida</taxon>
        <taxon>Schistosomatoidea</taxon>
        <taxon>Schistosomatidae</taxon>
        <taxon>Trichobilharzia</taxon>
    </lineage>
</organism>
<keyword evidence="5 8" id="KW-1133">Transmembrane helix</keyword>
<keyword evidence="3 7" id="KW-0813">Transport</keyword>
<dbReference type="Gene3D" id="1.20.1080.10">
    <property type="entry name" value="Glycerol uptake facilitator protein"/>
    <property type="match status" value="1"/>
</dbReference>
<feature type="transmembrane region" description="Helical" evidence="8">
    <location>
        <begin position="261"/>
        <end position="281"/>
    </location>
</feature>
<feature type="transmembrane region" description="Helical" evidence="8">
    <location>
        <begin position="72"/>
        <end position="91"/>
    </location>
</feature>
<name>A0AA85J7J8_TRIRE</name>
<dbReference type="SUPFAM" id="SSF81338">
    <property type="entry name" value="Aquaporin-like"/>
    <property type="match status" value="1"/>
</dbReference>
<dbReference type="GO" id="GO:0015254">
    <property type="term" value="F:glycerol channel activity"/>
    <property type="evidence" value="ECO:0007669"/>
    <property type="project" value="TreeGrafter"/>
</dbReference>
<protein>
    <recommendedName>
        <fullName evidence="11">Aquaporin</fullName>
    </recommendedName>
</protein>
<feature type="transmembrane region" description="Helical" evidence="8">
    <location>
        <begin position="41"/>
        <end position="60"/>
    </location>
</feature>
<feature type="transmembrane region" description="Helical" evidence="8">
    <location>
        <begin position="210"/>
        <end position="231"/>
    </location>
</feature>
<keyword evidence="6 8" id="KW-0472">Membrane</keyword>
<dbReference type="WBParaSite" id="TREG1_135680.1">
    <property type="protein sequence ID" value="TREG1_135680.1"/>
    <property type="gene ID" value="TREG1_135680"/>
</dbReference>
<dbReference type="InterPro" id="IPR050363">
    <property type="entry name" value="MIP/Aquaporin"/>
</dbReference>
<feature type="transmembrane region" description="Helical" evidence="8">
    <location>
        <begin position="121"/>
        <end position="145"/>
    </location>
</feature>
<evidence type="ECO:0008006" key="11">
    <source>
        <dbReference type="Google" id="ProtNLM"/>
    </source>
</evidence>
<evidence type="ECO:0000313" key="10">
    <source>
        <dbReference type="WBParaSite" id="TREG1_135680.1"/>
    </source>
</evidence>
<dbReference type="Pfam" id="PF00230">
    <property type="entry name" value="MIP"/>
    <property type="match status" value="1"/>
</dbReference>
<evidence type="ECO:0000256" key="5">
    <source>
        <dbReference type="ARBA" id="ARBA00022989"/>
    </source>
</evidence>
<dbReference type="InterPro" id="IPR000425">
    <property type="entry name" value="MIP"/>
</dbReference>
<evidence type="ECO:0000256" key="2">
    <source>
        <dbReference type="ARBA" id="ARBA00006175"/>
    </source>
</evidence>
<comment type="similarity">
    <text evidence="2 7">Belongs to the MIP/aquaporin (TC 1.A.8) family.</text>
</comment>
<reference evidence="9" key="1">
    <citation type="submission" date="2022-06" db="EMBL/GenBank/DDBJ databases">
        <authorList>
            <person name="Berger JAMES D."/>
            <person name="Berger JAMES D."/>
        </authorList>
    </citation>
    <scope>NUCLEOTIDE SEQUENCE [LARGE SCALE GENOMIC DNA]</scope>
</reference>
<dbReference type="PANTHER" id="PTHR43829">
    <property type="entry name" value="AQUAPORIN OR AQUAGLYCEROPORIN RELATED"/>
    <property type="match status" value="1"/>
</dbReference>
<evidence type="ECO:0000256" key="1">
    <source>
        <dbReference type="ARBA" id="ARBA00004141"/>
    </source>
</evidence>
<evidence type="ECO:0000256" key="8">
    <source>
        <dbReference type="SAM" id="Phobius"/>
    </source>
</evidence>
<evidence type="ECO:0000256" key="3">
    <source>
        <dbReference type="ARBA" id="ARBA00022448"/>
    </source>
</evidence>
<dbReference type="GO" id="GO:0005886">
    <property type="term" value="C:plasma membrane"/>
    <property type="evidence" value="ECO:0007669"/>
    <property type="project" value="TreeGrafter"/>
</dbReference>
<dbReference type="PRINTS" id="PR00783">
    <property type="entry name" value="MINTRINSICP"/>
</dbReference>
<evidence type="ECO:0000313" key="9">
    <source>
        <dbReference type="Proteomes" id="UP000050795"/>
    </source>
</evidence>
<evidence type="ECO:0000256" key="6">
    <source>
        <dbReference type="ARBA" id="ARBA00023136"/>
    </source>
</evidence>
<evidence type="ECO:0000256" key="4">
    <source>
        <dbReference type="ARBA" id="ARBA00022692"/>
    </source>
</evidence>
<dbReference type="InterPro" id="IPR023271">
    <property type="entry name" value="Aquaporin-like"/>
</dbReference>